<keyword evidence="4 8" id="KW-1003">Cell membrane</keyword>
<dbReference type="PANTHER" id="PTHR33573:SF15">
    <property type="entry name" value="CASP-LIKE PROTEIN 4A4"/>
    <property type="match status" value="1"/>
</dbReference>
<keyword evidence="5 8" id="KW-0812">Transmembrane</keyword>
<dbReference type="EMBL" id="CAMGYJ010000005">
    <property type="protein sequence ID" value="CAI0414367.1"/>
    <property type="molecule type" value="Genomic_DNA"/>
</dbReference>
<feature type="transmembrane region" description="Helical" evidence="8">
    <location>
        <begin position="145"/>
        <end position="167"/>
    </location>
</feature>
<organism evidence="11 12">
    <name type="scientific">Linum tenue</name>
    <dbReference type="NCBI Taxonomy" id="586396"/>
    <lineage>
        <taxon>Eukaryota</taxon>
        <taxon>Viridiplantae</taxon>
        <taxon>Streptophyta</taxon>
        <taxon>Embryophyta</taxon>
        <taxon>Tracheophyta</taxon>
        <taxon>Spermatophyta</taxon>
        <taxon>Magnoliopsida</taxon>
        <taxon>eudicotyledons</taxon>
        <taxon>Gunneridae</taxon>
        <taxon>Pentapetalae</taxon>
        <taxon>rosids</taxon>
        <taxon>fabids</taxon>
        <taxon>Malpighiales</taxon>
        <taxon>Linaceae</taxon>
        <taxon>Linum</taxon>
    </lineage>
</organism>
<dbReference type="Proteomes" id="UP001154282">
    <property type="component" value="Unassembled WGS sequence"/>
</dbReference>
<evidence type="ECO:0000256" key="9">
    <source>
        <dbReference type="SAM" id="MobiDB-lite"/>
    </source>
</evidence>
<sequence>MKQEGTRGDRLTSVGSPVSRSMMAAGFSPNSVTQQPSPFPTPSPFSVPPSTRWSSAGPPLHLSVLVLRFLVLLFSFISAVALASPSATKAHDHHHLHQNLPLNSELVYCLIVSVLVFVYSALQLFKGVCDRAHSGMLISDKVSDYMNFLLDQLAVYLVISCLSVGVIGTKRMEAWSTSQWSKAVISVSMSAATFIVIAACGLLSGYKLCKRIIW</sequence>
<feature type="transmembrane region" description="Helical" evidence="8">
    <location>
        <begin position="187"/>
        <end position="206"/>
    </location>
</feature>
<name>A0AAV0JWL0_9ROSI</name>
<dbReference type="AlphaFoldDB" id="A0AAV0JWL0"/>
<keyword evidence="12" id="KW-1185">Reference proteome</keyword>
<feature type="compositionally biased region" description="Pro residues" evidence="9">
    <location>
        <begin position="37"/>
        <end position="47"/>
    </location>
</feature>
<evidence type="ECO:0000256" key="5">
    <source>
        <dbReference type="ARBA" id="ARBA00022692"/>
    </source>
</evidence>
<evidence type="ECO:0000313" key="11">
    <source>
        <dbReference type="EMBL" id="CAI0414367.1"/>
    </source>
</evidence>
<feature type="transmembrane region" description="Helical" evidence="8">
    <location>
        <begin position="105"/>
        <end position="125"/>
    </location>
</feature>
<comment type="caution">
    <text evidence="11">The sequence shown here is derived from an EMBL/GenBank/DDBJ whole genome shotgun (WGS) entry which is preliminary data.</text>
</comment>
<evidence type="ECO:0000256" key="4">
    <source>
        <dbReference type="ARBA" id="ARBA00022475"/>
    </source>
</evidence>
<protein>
    <recommendedName>
        <fullName evidence="8">CASP-like protein</fullName>
    </recommendedName>
</protein>
<evidence type="ECO:0000256" key="7">
    <source>
        <dbReference type="ARBA" id="ARBA00023136"/>
    </source>
</evidence>
<gene>
    <name evidence="11" type="ORF">LITE_LOCUS16260</name>
</gene>
<evidence type="ECO:0000313" key="12">
    <source>
        <dbReference type="Proteomes" id="UP001154282"/>
    </source>
</evidence>
<evidence type="ECO:0000256" key="6">
    <source>
        <dbReference type="ARBA" id="ARBA00022989"/>
    </source>
</evidence>
<reference evidence="11" key="1">
    <citation type="submission" date="2022-08" db="EMBL/GenBank/DDBJ databases">
        <authorList>
            <person name="Gutierrez-Valencia J."/>
        </authorList>
    </citation>
    <scope>NUCLEOTIDE SEQUENCE</scope>
</reference>
<evidence type="ECO:0000256" key="3">
    <source>
        <dbReference type="ARBA" id="ARBA00011489"/>
    </source>
</evidence>
<feature type="domain" description="Casparian strip membrane protein" evidence="10">
    <location>
        <begin position="59"/>
        <end position="182"/>
    </location>
</feature>
<evidence type="ECO:0000256" key="8">
    <source>
        <dbReference type="RuleBase" id="RU361233"/>
    </source>
</evidence>
<comment type="subunit">
    <text evidence="3 8">Homodimer and heterodimers.</text>
</comment>
<evidence type="ECO:0000256" key="2">
    <source>
        <dbReference type="ARBA" id="ARBA00007651"/>
    </source>
</evidence>
<evidence type="ECO:0000256" key="1">
    <source>
        <dbReference type="ARBA" id="ARBA00004651"/>
    </source>
</evidence>
<dbReference type="Pfam" id="PF04535">
    <property type="entry name" value="CASP_dom"/>
    <property type="match status" value="1"/>
</dbReference>
<feature type="region of interest" description="Disordered" evidence="9">
    <location>
        <begin position="1"/>
        <end position="50"/>
    </location>
</feature>
<keyword evidence="6 8" id="KW-1133">Transmembrane helix</keyword>
<evidence type="ECO:0000259" key="10">
    <source>
        <dbReference type="Pfam" id="PF04535"/>
    </source>
</evidence>
<dbReference type="GO" id="GO:0005886">
    <property type="term" value="C:plasma membrane"/>
    <property type="evidence" value="ECO:0007669"/>
    <property type="project" value="UniProtKB-SubCell"/>
</dbReference>
<feature type="compositionally biased region" description="Basic and acidic residues" evidence="9">
    <location>
        <begin position="1"/>
        <end position="10"/>
    </location>
</feature>
<keyword evidence="7 8" id="KW-0472">Membrane</keyword>
<proteinExistence type="inferred from homology"/>
<dbReference type="InterPro" id="IPR006702">
    <property type="entry name" value="CASP_dom"/>
</dbReference>
<feature type="transmembrane region" description="Helical" evidence="8">
    <location>
        <begin position="62"/>
        <end position="85"/>
    </location>
</feature>
<comment type="similarity">
    <text evidence="2 8">Belongs to the Casparian strip membrane proteins (CASP) family.</text>
</comment>
<comment type="subcellular location">
    <subcellularLocation>
        <location evidence="1 8">Cell membrane</location>
        <topology evidence="1 8">Multi-pass membrane protein</topology>
    </subcellularLocation>
</comment>
<dbReference type="PANTHER" id="PTHR33573">
    <property type="entry name" value="CASP-LIKE PROTEIN 4A4"/>
    <property type="match status" value="1"/>
</dbReference>
<accession>A0AAV0JWL0</accession>